<protein>
    <recommendedName>
        <fullName evidence="6">Elongation factor P</fullName>
    </recommendedName>
</protein>
<evidence type="ECO:0008006" key="6">
    <source>
        <dbReference type="Google" id="ProtNLM"/>
    </source>
</evidence>
<feature type="domain" description="Translation elongation factor P/YeiP central" evidence="3">
    <location>
        <begin position="104"/>
        <end position="158"/>
    </location>
</feature>
<accession>A0AAW1S4K6</accession>
<dbReference type="NCBIfam" id="NF001810">
    <property type="entry name" value="PRK00529.1"/>
    <property type="match status" value="1"/>
</dbReference>
<dbReference type="InterPro" id="IPR015365">
    <property type="entry name" value="Elong-fact-P_C"/>
</dbReference>
<dbReference type="Pfam" id="PF09285">
    <property type="entry name" value="Elong-fact-P_C"/>
    <property type="match status" value="1"/>
</dbReference>
<evidence type="ECO:0000259" key="2">
    <source>
        <dbReference type="SMART" id="SM00841"/>
    </source>
</evidence>
<name>A0AAW1S4K6_9CHLO</name>
<dbReference type="PIRSF" id="PIRSF005901">
    <property type="entry name" value="EF-P"/>
    <property type="match status" value="1"/>
</dbReference>
<feature type="domain" description="Elongation factor P C-terminal" evidence="2">
    <location>
        <begin position="166"/>
        <end position="221"/>
    </location>
</feature>
<dbReference type="Gene3D" id="2.40.50.140">
    <property type="entry name" value="Nucleic acid-binding proteins"/>
    <property type="match status" value="2"/>
</dbReference>
<keyword evidence="5" id="KW-1185">Reference proteome</keyword>
<dbReference type="InterPro" id="IPR001059">
    <property type="entry name" value="Transl_elong_P/YeiP_cen"/>
</dbReference>
<dbReference type="PANTHER" id="PTHR30053">
    <property type="entry name" value="ELONGATION FACTOR P"/>
    <property type="match status" value="1"/>
</dbReference>
<dbReference type="Pfam" id="PF08207">
    <property type="entry name" value="EFP_N"/>
    <property type="match status" value="1"/>
</dbReference>
<dbReference type="GO" id="GO:0043043">
    <property type="term" value="P:peptide biosynthetic process"/>
    <property type="evidence" value="ECO:0007669"/>
    <property type="project" value="InterPro"/>
</dbReference>
<dbReference type="Pfam" id="PF01132">
    <property type="entry name" value="EFP"/>
    <property type="match status" value="1"/>
</dbReference>
<organism evidence="4 5">
    <name type="scientific">Apatococcus lobatus</name>
    <dbReference type="NCBI Taxonomy" id="904363"/>
    <lineage>
        <taxon>Eukaryota</taxon>
        <taxon>Viridiplantae</taxon>
        <taxon>Chlorophyta</taxon>
        <taxon>core chlorophytes</taxon>
        <taxon>Trebouxiophyceae</taxon>
        <taxon>Chlorellales</taxon>
        <taxon>Chlorellaceae</taxon>
        <taxon>Apatococcus</taxon>
    </lineage>
</organism>
<dbReference type="SUPFAM" id="SSF50249">
    <property type="entry name" value="Nucleic acid-binding proteins"/>
    <property type="match status" value="2"/>
</dbReference>
<dbReference type="InterPro" id="IPR012340">
    <property type="entry name" value="NA-bd_OB-fold"/>
</dbReference>
<comment type="caution">
    <text evidence="4">The sequence shown here is derived from an EMBL/GenBank/DDBJ whole genome shotgun (WGS) entry which is preliminary data.</text>
</comment>
<dbReference type="InterPro" id="IPR013185">
    <property type="entry name" value="Transl_elong_KOW-like"/>
</dbReference>
<dbReference type="InterPro" id="IPR014722">
    <property type="entry name" value="Rib_uL2_dom2"/>
</dbReference>
<dbReference type="EMBL" id="JALJOS010000004">
    <property type="protein sequence ID" value="KAK9840356.1"/>
    <property type="molecule type" value="Genomic_DNA"/>
</dbReference>
<proteinExistence type="inferred from homology"/>
<dbReference type="GO" id="GO:0003746">
    <property type="term" value="F:translation elongation factor activity"/>
    <property type="evidence" value="ECO:0007669"/>
    <property type="project" value="InterPro"/>
</dbReference>
<dbReference type="SUPFAM" id="SSF50104">
    <property type="entry name" value="Translation proteins SH3-like domain"/>
    <property type="match status" value="1"/>
</dbReference>
<evidence type="ECO:0000259" key="3">
    <source>
        <dbReference type="SMART" id="SM01185"/>
    </source>
</evidence>
<dbReference type="FunFam" id="2.40.50.140:FF:000004">
    <property type="entry name" value="Elongation factor P"/>
    <property type="match status" value="1"/>
</dbReference>
<comment type="similarity">
    <text evidence="1">Belongs to the elongation factor P family.</text>
</comment>
<dbReference type="Proteomes" id="UP001438707">
    <property type="component" value="Unassembled WGS sequence"/>
</dbReference>
<dbReference type="FunFam" id="2.40.50.140:FF:000009">
    <property type="entry name" value="Elongation factor P"/>
    <property type="match status" value="1"/>
</dbReference>
<dbReference type="InterPro" id="IPR020599">
    <property type="entry name" value="Transl_elong_fac_P/YeiP"/>
</dbReference>
<dbReference type="SMART" id="SM00841">
    <property type="entry name" value="Elong-fact-P_C"/>
    <property type="match status" value="1"/>
</dbReference>
<evidence type="ECO:0000313" key="5">
    <source>
        <dbReference type="Proteomes" id="UP001438707"/>
    </source>
</evidence>
<dbReference type="CDD" id="cd04470">
    <property type="entry name" value="S1_EF-P_repeat_1"/>
    <property type="match status" value="1"/>
</dbReference>
<gene>
    <name evidence="4" type="ORF">WJX74_008226</name>
</gene>
<evidence type="ECO:0000256" key="1">
    <source>
        <dbReference type="ARBA" id="ARBA00009479"/>
    </source>
</evidence>
<sequence length="224" mass="25213">MVLPSWPFMVEREFESTYAERSSWSPAAALCPVREVKKQATEVRAGEVLDYEGRLFQVVKKEHTQGSGRQLGNVQFQLRDVKQGTKRQDRKRSYDTVEVAQMEHRSLQYLYSEDDKLFFMDPDSFQQETLAANSFGEQGRFLQEGMMVEVSYFKGEAITGEVPNQIEVTVEEAGVYTRGNTAGSDYQPVQISGGATVQAPPYVAAGQKIIISTADGSFVRRSER</sequence>
<dbReference type="AlphaFoldDB" id="A0AAW1S4K6"/>
<dbReference type="SMART" id="SM01185">
    <property type="entry name" value="EFP"/>
    <property type="match status" value="1"/>
</dbReference>
<dbReference type="PANTHER" id="PTHR30053:SF14">
    <property type="entry name" value="TRANSLATION ELONGATION FACTOR KOW-LIKE DOMAIN-CONTAINING PROTEIN"/>
    <property type="match status" value="1"/>
</dbReference>
<dbReference type="InterPro" id="IPR008991">
    <property type="entry name" value="Translation_prot_SH3-like_sf"/>
</dbReference>
<dbReference type="GO" id="GO:0005829">
    <property type="term" value="C:cytosol"/>
    <property type="evidence" value="ECO:0007669"/>
    <property type="project" value="UniProtKB-ARBA"/>
</dbReference>
<reference evidence="4 5" key="1">
    <citation type="journal article" date="2024" name="Nat. Commun.">
        <title>Phylogenomics reveals the evolutionary origins of lichenization in chlorophyte algae.</title>
        <authorList>
            <person name="Puginier C."/>
            <person name="Libourel C."/>
            <person name="Otte J."/>
            <person name="Skaloud P."/>
            <person name="Haon M."/>
            <person name="Grisel S."/>
            <person name="Petersen M."/>
            <person name="Berrin J.G."/>
            <person name="Delaux P.M."/>
            <person name="Dal Grande F."/>
            <person name="Keller J."/>
        </authorList>
    </citation>
    <scope>NUCLEOTIDE SEQUENCE [LARGE SCALE GENOMIC DNA]</scope>
    <source>
        <strain evidence="4 5">SAG 2145</strain>
    </source>
</reference>
<dbReference type="Gene3D" id="2.30.30.30">
    <property type="match status" value="1"/>
</dbReference>
<evidence type="ECO:0000313" key="4">
    <source>
        <dbReference type="EMBL" id="KAK9840356.1"/>
    </source>
</evidence>